<dbReference type="EMBL" id="JAMKFB020000001">
    <property type="protein sequence ID" value="KAL0204238.1"/>
    <property type="molecule type" value="Genomic_DNA"/>
</dbReference>
<accession>A0ABD0S0P8</accession>
<name>A0ABD0S0P8_CIRMR</name>
<dbReference type="Proteomes" id="UP001529510">
    <property type="component" value="Unassembled WGS sequence"/>
</dbReference>
<protein>
    <submittedName>
        <fullName evidence="1">Uncharacterized protein</fullName>
    </submittedName>
</protein>
<gene>
    <name evidence="1" type="ORF">M9458_002256</name>
</gene>
<comment type="caution">
    <text evidence="1">The sequence shown here is derived from an EMBL/GenBank/DDBJ whole genome shotgun (WGS) entry which is preliminary data.</text>
</comment>
<keyword evidence="2" id="KW-1185">Reference proteome</keyword>
<dbReference type="AlphaFoldDB" id="A0ABD0S0P8"/>
<organism evidence="1 2">
    <name type="scientific">Cirrhinus mrigala</name>
    <name type="common">Mrigala</name>
    <dbReference type="NCBI Taxonomy" id="683832"/>
    <lineage>
        <taxon>Eukaryota</taxon>
        <taxon>Metazoa</taxon>
        <taxon>Chordata</taxon>
        <taxon>Craniata</taxon>
        <taxon>Vertebrata</taxon>
        <taxon>Euteleostomi</taxon>
        <taxon>Actinopterygii</taxon>
        <taxon>Neopterygii</taxon>
        <taxon>Teleostei</taxon>
        <taxon>Ostariophysi</taxon>
        <taxon>Cypriniformes</taxon>
        <taxon>Cyprinidae</taxon>
        <taxon>Labeoninae</taxon>
        <taxon>Labeonini</taxon>
        <taxon>Cirrhinus</taxon>
    </lineage>
</organism>
<proteinExistence type="predicted"/>
<reference evidence="1 2" key="1">
    <citation type="submission" date="2024-05" db="EMBL/GenBank/DDBJ databases">
        <title>Genome sequencing and assembly of Indian major carp, Cirrhinus mrigala (Hamilton, 1822).</title>
        <authorList>
            <person name="Mohindra V."/>
            <person name="Chowdhury L.M."/>
            <person name="Lal K."/>
            <person name="Jena J.K."/>
        </authorList>
    </citation>
    <scope>NUCLEOTIDE SEQUENCE [LARGE SCALE GENOMIC DNA]</scope>
    <source>
        <strain evidence="1">CM1030</strain>
        <tissue evidence="1">Blood</tissue>
    </source>
</reference>
<sequence>MELCSVKVGVPLTNIFPVKNYHDEIDTNDDMDVLILKALEQIVQLADDRLEDNESY</sequence>
<evidence type="ECO:0000313" key="2">
    <source>
        <dbReference type="Proteomes" id="UP001529510"/>
    </source>
</evidence>
<evidence type="ECO:0000313" key="1">
    <source>
        <dbReference type="EMBL" id="KAL0204238.1"/>
    </source>
</evidence>